<dbReference type="AlphaFoldDB" id="A0A0V0GGJ5"/>
<sequence>LPLTKQILTFVSSKSLHFLLNPPVSKVKLPFPLLHLLSMLYQWQYFPQLPAFQEHSFSVGQDFLAHFYSIPSIYVSKLLI</sequence>
<organism evidence="1">
    <name type="scientific">Solanum chacoense</name>
    <name type="common">Chaco potato</name>
    <dbReference type="NCBI Taxonomy" id="4108"/>
    <lineage>
        <taxon>Eukaryota</taxon>
        <taxon>Viridiplantae</taxon>
        <taxon>Streptophyta</taxon>
        <taxon>Embryophyta</taxon>
        <taxon>Tracheophyta</taxon>
        <taxon>Spermatophyta</taxon>
        <taxon>Magnoliopsida</taxon>
        <taxon>eudicotyledons</taxon>
        <taxon>Gunneridae</taxon>
        <taxon>Pentapetalae</taxon>
        <taxon>asterids</taxon>
        <taxon>lamiids</taxon>
        <taxon>Solanales</taxon>
        <taxon>Solanaceae</taxon>
        <taxon>Solanoideae</taxon>
        <taxon>Solaneae</taxon>
        <taxon>Solanum</taxon>
    </lineage>
</organism>
<feature type="non-terminal residue" evidence="1">
    <location>
        <position position="1"/>
    </location>
</feature>
<proteinExistence type="predicted"/>
<protein>
    <submittedName>
        <fullName evidence="1">Putative ovule protein</fullName>
    </submittedName>
</protein>
<evidence type="ECO:0000313" key="1">
    <source>
        <dbReference type="EMBL" id="JAP07107.1"/>
    </source>
</evidence>
<reference evidence="1" key="1">
    <citation type="submission" date="2015-12" db="EMBL/GenBank/DDBJ databases">
        <title>Gene expression during late stages of embryo sac development: a critical building block for successful pollen-pistil interactions.</title>
        <authorList>
            <person name="Liu Y."/>
            <person name="Joly V."/>
            <person name="Sabar M."/>
            <person name="Matton D.P."/>
        </authorList>
    </citation>
    <scope>NUCLEOTIDE SEQUENCE</scope>
</reference>
<name>A0A0V0GGJ5_SOLCH</name>
<dbReference type="EMBL" id="GEDG01039463">
    <property type="protein sequence ID" value="JAP07107.1"/>
    <property type="molecule type" value="Transcribed_RNA"/>
</dbReference>
<accession>A0A0V0GGJ5</accession>